<dbReference type="GO" id="GO:0006402">
    <property type="term" value="P:mRNA catabolic process"/>
    <property type="evidence" value="ECO:0007669"/>
    <property type="project" value="TreeGrafter"/>
</dbReference>
<evidence type="ECO:0000256" key="2">
    <source>
        <dbReference type="ARBA" id="ARBA00022649"/>
    </source>
</evidence>
<dbReference type="PIRSF" id="PIRSF033490">
    <property type="entry name" value="MazF"/>
    <property type="match status" value="1"/>
</dbReference>
<sequence>MTDLSPGKVVWVQFDPRVDREQRGTRPAVVVASRGYLAAVPELVIVVPATTRDRKWAHHVRLTGAHLRLPKPTWAMTEQPRTISRRRIAGRAGRVEPACMRQIERWLEDFLHHTQ</sequence>
<dbReference type="GO" id="GO:0016075">
    <property type="term" value="P:rRNA catabolic process"/>
    <property type="evidence" value="ECO:0007669"/>
    <property type="project" value="TreeGrafter"/>
</dbReference>
<dbReference type="InterPro" id="IPR011067">
    <property type="entry name" value="Plasmid_toxin/cell-grow_inhib"/>
</dbReference>
<dbReference type="Pfam" id="PF02452">
    <property type="entry name" value="PemK_toxin"/>
    <property type="match status" value="1"/>
</dbReference>
<gene>
    <name evidence="4" type="ORF">BKN37_09350</name>
</gene>
<comment type="function">
    <text evidence="3">Toxic component of a type II toxin-antitoxin (TA) system.</text>
</comment>
<keyword evidence="5" id="KW-1185">Reference proteome</keyword>
<evidence type="ECO:0000313" key="4">
    <source>
        <dbReference type="EMBL" id="OHV04561.1"/>
    </source>
</evidence>
<dbReference type="GO" id="GO:0004521">
    <property type="term" value="F:RNA endonuclease activity"/>
    <property type="evidence" value="ECO:0007669"/>
    <property type="project" value="TreeGrafter"/>
</dbReference>
<accession>A0A1S1NJF2</accession>
<protein>
    <recommendedName>
        <fullName evidence="3">mRNA interferase</fullName>
        <ecNumber evidence="3">3.1.-.-</ecNumber>
    </recommendedName>
</protein>
<proteinExistence type="inferred from homology"/>
<dbReference type="SUPFAM" id="SSF50118">
    <property type="entry name" value="Cell growth inhibitor/plasmid maintenance toxic component"/>
    <property type="match status" value="1"/>
</dbReference>
<evidence type="ECO:0000256" key="3">
    <source>
        <dbReference type="PIRNR" id="PIRNR033490"/>
    </source>
</evidence>
<dbReference type="Gene3D" id="2.30.30.110">
    <property type="match status" value="1"/>
</dbReference>
<dbReference type="RefSeq" id="WP_071024762.1">
    <property type="nucleotide sequence ID" value="NZ_MLQM01000036.1"/>
</dbReference>
<dbReference type="AlphaFoldDB" id="A0A1S1NJF2"/>
<dbReference type="InterPro" id="IPR003477">
    <property type="entry name" value="PemK-like"/>
</dbReference>
<keyword evidence="3" id="KW-0255">Endonuclease</keyword>
<evidence type="ECO:0000313" key="5">
    <source>
        <dbReference type="Proteomes" id="UP000179734"/>
    </source>
</evidence>
<dbReference type="Proteomes" id="UP000179734">
    <property type="component" value="Unassembled WGS sequence"/>
</dbReference>
<dbReference type="GO" id="GO:0016787">
    <property type="term" value="F:hydrolase activity"/>
    <property type="evidence" value="ECO:0007669"/>
    <property type="project" value="UniProtKB-KW"/>
</dbReference>
<dbReference type="EMBL" id="MLQM01000036">
    <property type="protein sequence ID" value="OHV04561.1"/>
    <property type="molecule type" value="Genomic_DNA"/>
</dbReference>
<keyword evidence="3" id="KW-0540">Nuclease</keyword>
<keyword evidence="3" id="KW-0378">Hydrolase</keyword>
<dbReference type="PANTHER" id="PTHR33988">
    <property type="entry name" value="ENDORIBONUCLEASE MAZF-RELATED"/>
    <property type="match status" value="1"/>
</dbReference>
<reference evidence="4 5" key="1">
    <citation type="submission" date="2016-10" db="EMBL/GenBank/DDBJ databases">
        <title>Genome sequence of Mycobacterium talmonii.</title>
        <authorList>
            <person name="Greninger A.L."/>
            <person name="Elliott B."/>
            <person name="Vasireddy S."/>
            <person name="Vasireddy R."/>
        </authorList>
    </citation>
    <scope>NUCLEOTIDE SEQUENCE [LARGE SCALE GENOMIC DNA]</scope>
    <source>
        <strain evidence="5">NE-TNMC-100812</strain>
    </source>
</reference>
<dbReference type="EC" id="3.1.-.-" evidence="3"/>
<comment type="caution">
    <text evidence="4">The sequence shown here is derived from an EMBL/GenBank/DDBJ whole genome shotgun (WGS) entry which is preliminary data.</text>
</comment>
<keyword evidence="2" id="KW-1277">Toxin-antitoxin system</keyword>
<name>A0A1S1NJF2_9MYCO</name>
<comment type="similarity">
    <text evidence="1 3">Belongs to the PemK/MazF family.</text>
</comment>
<organism evidence="4 5">
    <name type="scientific">Mycobacterium talmoniae</name>
    <dbReference type="NCBI Taxonomy" id="1858794"/>
    <lineage>
        <taxon>Bacteria</taxon>
        <taxon>Bacillati</taxon>
        <taxon>Actinomycetota</taxon>
        <taxon>Actinomycetes</taxon>
        <taxon>Mycobacteriales</taxon>
        <taxon>Mycobacteriaceae</taxon>
        <taxon>Mycobacterium</taxon>
    </lineage>
</organism>
<dbReference type="GO" id="GO:0003677">
    <property type="term" value="F:DNA binding"/>
    <property type="evidence" value="ECO:0007669"/>
    <property type="project" value="InterPro"/>
</dbReference>
<evidence type="ECO:0000256" key="1">
    <source>
        <dbReference type="ARBA" id="ARBA00007521"/>
    </source>
</evidence>